<evidence type="ECO:0000313" key="4">
    <source>
        <dbReference type="Proteomes" id="UP000242715"/>
    </source>
</evidence>
<dbReference type="InterPro" id="IPR013094">
    <property type="entry name" value="AB_hydrolase_3"/>
</dbReference>
<accession>A0A2Z6P1M7</accession>
<dbReference type="GO" id="GO:0016787">
    <property type="term" value="F:hydrolase activity"/>
    <property type="evidence" value="ECO:0007669"/>
    <property type="project" value="InterPro"/>
</dbReference>
<dbReference type="PANTHER" id="PTHR23024">
    <property type="entry name" value="ARYLACETAMIDE DEACETYLASE"/>
    <property type="match status" value="1"/>
</dbReference>
<reference evidence="4" key="1">
    <citation type="journal article" date="2017" name="Front. Plant Sci.">
        <title>Climate Clever Clovers: New Paradigm to Reduce the Environmental Footprint of Ruminants by Breeding Low Methanogenic Forages Utilizing Haplotype Variation.</title>
        <authorList>
            <person name="Kaur P."/>
            <person name="Appels R."/>
            <person name="Bayer P.E."/>
            <person name="Keeble-Gagnere G."/>
            <person name="Wang J."/>
            <person name="Hirakawa H."/>
            <person name="Shirasawa K."/>
            <person name="Vercoe P."/>
            <person name="Stefanova K."/>
            <person name="Durmic Z."/>
            <person name="Nichols P."/>
            <person name="Revell C."/>
            <person name="Isobe S.N."/>
            <person name="Edwards D."/>
            <person name="Erskine W."/>
        </authorList>
    </citation>
    <scope>NUCLEOTIDE SEQUENCE [LARGE SCALE GENOMIC DNA]</scope>
    <source>
        <strain evidence="4">cv. Daliak</strain>
    </source>
</reference>
<dbReference type="Gene3D" id="3.40.50.1820">
    <property type="entry name" value="alpha/beta hydrolase"/>
    <property type="match status" value="1"/>
</dbReference>
<dbReference type="Proteomes" id="UP000242715">
    <property type="component" value="Unassembled WGS sequence"/>
</dbReference>
<dbReference type="PANTHER" id="PTHR23024:SF135">
    <property type="entry name" value="CELL DEATH ASSOCIATED PROTEIN"/>
    <property type="match status" value="1"/>
</dbReference>
<dbReference type="Pfam" id="PF07859">
    <property type="entry name" value="Abhydrolase_3"/>
    <property type="match status" value="1"/>
</dbReference>
<feature type="domain" description="Alpha/beta hydrolase fold-3" evidence="2">
    <location>
        <begin position="88"/>
        <end position="310"/>
    </location>
</feature>
<dbReference type="InterPro" id="IPR050466">
    <property type="entry name" value="Carboxylest/Gibb_receptor"/>
</dbReference>
<organism evidence="3 4">
    <name type="scientific">Trifolium subterraneum</name>
    <name type="common">Subterranean clover</name>
    <dbReference type="NCBI Taxonomy" id="3900"/>
    <lineage>
        <taxon>Eukaryota</taxon>
        <taxon>Viridiplantae</taxon>
        <taxon>Streptophyta</taxon>
        <taxon>Embryophyta</taxon>
        <taxon>Tracheophyta</taxon>
        <taxon>Spermatophyta</taxon>
        <taxon>Magnoliopsida</taxon>
        <taxon>eudicotyledons</taxon>
        <taxon>Gunneridae</taxon>
        <taxon>Pentapetalae</taxon>
        <taxon>rosids</taxon>
        <taxon>fabids</taxon>
        <taxon>Fabales</taxon>
        <taxon>Fabaceae</taxon>
        <taxon>Papilionoideae</taxon>
        <taxon>50 kb inversion clade</taxon>
        <taxon>NPAAA clade</taxon>
        <taxon>Hologalegina</taxon>
        <taxon>IRL clade</taxon>
        <taxon>Trifolieae</taxon>
        <taxon>Trifolium</taxon>
    </lineage>
</organism>
<dbReference type="ESTHER" id="trisu-a0a2z6p1m7">
    <property type="family name" value="Plant_carboxylesterase"/>
</dbReference>
<protein>
    <recommendedName>
        <fullName evidence="2">Alpha/beta hydrolase fold-3 domain-containing protein</fullName>
    </recommendedName>
</protein>
<keyword evidence="4" id="KW-1185">Reference proteome</keyword>
<dbReference type="AlphaFoldDB" id="A0A2Z6P1M7"/>
<dbReference type="OrthoDB" id="408631at2759"/>
<dbReference type="SUPFAM" id="SSF53474">
    <property type="entry name" value="alpha/beta-Hydrolases"/>
    <property type="match status" value="1"/>
</dbReference>
<gene>
    <name evidence="3" type="ORF">TSUD_118190</name>
</gene>
<sequence>MVQEKKLVDEVSGWLRIYDDGSVDRTWTGPPEVKFMIEPVAPHEHFIKGVAIRDVTTSMTTTNDGSIHRARLYLPEKTPNDNIKMPILMHFHGGGFCITEPNSFMYYHVYTQFVRCTRSICVSPFLRQAPEHRLPAAIDDGFATLKWLQSVARGDARDPWLEEYGDFDKVFLIGDSAGGNLVHEIAARAGSTDLSPVRLAGAIPIHPGFVRSIRSNSEIEMPQSPFLTLDMLDKFLSLALPIGSNKDHPFTCPMGTTAPPIDGLKLPPFLLCVAEKDLMRDTEMEYYEAMKKANKEVDLFVSKGMTHCFYLNKIAVDMDSTVRSEMDALIGRVKEFIEKH</sequence>
<dbReference type="InterPro" id="IPR029058">
    <property type="entry name" value="AB_hydrolase_fold"/>
</dbReference>
<evidence type="ECO:0000313" key="3">
    <source>
        <dbReference type="EMBL" id="GAU48393.1"/>
    </source>
</evidence>
<comment type="similarity">
    <text evidence="1">Belongs to the 'GDXG' lipolytic enzyme family.</text>
</comment>
<evidence type="ECO:0000256" key="1">
    <source>
        <dbReference type="ARBA" id="ARBA00010515"/>
    </source>
</evidence>
<proteinExistence type="inferred from homology"/>
<name>A0A2Z6P1M7_TRISU</name>
<dbReference type="EMBL" id="DF974416">
    <property type="protein sequence ID" value="GAU48393.1"/>
    <property type="molecule type" value="Genomic_DNA"/>
</dbReference>
<evidence type="ECO:0000259" key="2">
    <source>
        <dbReference type="Pfam" id="PF07859"/>
    </source>
</evidence>